<dbReference type="InterPro" id="IPR003425">
    <property type="entry name" value="CCB3/YggT"/>
</dbReference>
<comment type="caution">
    <text evidence="2">The sequence shown here is derived from an EMBL/GenBank/DDBJ whole genome shotgun (WGS) entry which is preliminary data.</text>
</comment>
<name>A0A1F4US92_UNCKA</name>
<feature type="transmembrane region" description="Helical" evidence="1">
    <location>
        <begin position="61"/>
        <end position="85"/>
    </location>
</feature>
<dbReference type="Pfam" id="PF02325">
    <property type="entry name" value="CCB3_YggT"/>
    <property type="match status" value="1"/>
</dbReference>
<dbReference type="EMBL" id="MEVA01000003">
    <property type="protein sequence ID" value="OGC47835.1"/>
    <property type="molecule type" value="Genomic_DNA"/>
</dbReference>
<dbReference type="Proteomes" id="UP000176608">
    <property type="component" value="Unassembled WGS sequence"/>
</dbReference>
<proteinExistence type="predicted"/>
<keyword evidence="1" id="KW-1133">Transmembrane helix</keyword>
<reference evidence="2 3" key="1">
    <citation type="journal article" date="2016" name="Nat. Commun.">
        <title>Thousands of microbial genomes shed light on interconnected biogeochemical processes in an aquifer system.</title>
        <authorList>
            <person name="Anantharaman K."/>
            <person name="Brown C.T."/>
            <person name="Hug L.A."/>
            <person name="Sharon I."/>
            <person name="Castelle C.J."/>
            <person name="Probst A.J."/>
            <person name="Thomas B.C."/>
            <person name="Singh A."/>
            <person name="Wilkins M.J."/>
            <person name="Karaoz U."/>
            <person name="Brodie E.L."/>
            <person name="Williams K.H."/>
            <person name="Hubbard S.S."/>
            <person name="Banfield J.F."/>
        </authorList>
    </citation>
    <scope>NUCLEOTIDE SEQUENCE [LARGE SCALE GENOMIC DNA]</scope>
</reference>
<evidence type="ECO:0000256" key="1">
    <source>
        <dbReference type="SAM" id="Phobius"/>
    </source>
</evidence>
<gene>
    <name evidence="2" type="ORF">A2886_00350</name>
</gene>
<dbReference type="GO" id="GO:0016020">
    <property type="term" value="C:membrane"/>
    <property type="evidence" value="ECO:0007669"/>
    <property type="project" value="InterPro"/>
</dbReference>
<sequence length="91" mass="10316">MVYLIFGIIEGLIAIRFAFRLFGANPASPIVNFIYAFTDMLMAPFRFIFPTGQAAGAVFDWTALVAILFYVFFSWIIVKVVSIFYTKDLAQ</sequence>
<feature type="transmembrane region" description="Helical" evidence="1">
    <location>
        <begin position="30"/>
        <end position="49"/>
    </location>
</feature>
<accession>A0A1F4US92</accession>
<evidence type="ECO:0008006" key="4">
    <source>
        <dbReference type="Google" id="ProtNLM"/>
    </source>
</evidence>
<dbReference type="AlphaFoldDB" id="A0A1F4US92"/>
<evidence type="ECO:0000313" key="2">
    <source>
        <dbReference type="EMBL" id="OGC47835.1"/>
    </source>
</evidence>
<keyword evidence="1" id="KW-0472">Membrane</keyword>
<keyword evidence="1" id="KW-0812">Transmembrane</keyword>
<evidence type="ECO:0000313" key="3">
    <source>
        <dbReference type="Proteomes" id="UP000176608"/>
    </source>
</evidence>
<dbReference type="STRING" id="1802617.A2886_00350"/>
<protein>
    <recommendedName>
        <fullName evidence="4">YggT family protein</fullName>
    </recommendedName>
</protein>
<organism evidence="2 3">
    <name type="scientific">candidate division WWE3 bacterium RIFCSPHIGHO2_01_FULL_42_13</name>
    <dbReference type="NCBI Taxonomy" id="1802617"/>
    <lineage>
        <taxon>Bacteria</taxon>
        <taxon>Katanobacteria</taxon>
    </lineage>
</organism>